<keyword evidence="1" id="KW-0449">Lipoprotein</keyword>
<dbReference type="Proteomes" id="UP000195273">
    <property type="component" value="Chromosome"/>
</dbReference>
<dbReference type="OrthoDB" id="7724415at2"/>
<dbReference type="InterPro" id="IPR017734">
    <property type="entry name" value="T6SS_SciN"/>
</dbReference>
<evidence type="ECO:0000313" key="2">
    <source>
        <dbReference type="Proteomes" id="UP000195273"/>
    </source>
</evidence>
<protein>
    <submittedName>
        <fullName evidence="1">Type VI secretion lipoprotein, VasD, EvfM, TssJ</fullName>
    </submittedName>
</protein>
<dbReference type="AlphaFoldDB" id="A0A1Y0EGH4"/>
<dbReference type="PANTHER" id="PTHR37625:SF4">
    <property type="entry name" value="OUTER MEMBRANE LIPOPROTEIN"/>
    <property type="match status" value="1"/>
</dbReference>
<dbReference type="KEGG" id="lvs:LOKVESSMR4R_03099"/>
<evidence type="ECO:0000313" key="1">
    <source>
        <dbReference type="EMBL" id="ARU02382.1"/>
    </source>
</evidence>
<dbReference type="InterPro" id="IPR038706">
    <property type="entry name" value="Type_VI_SciN-like_sf"/>
</dbReference>
<name>A0A1Y0EGH4_9RHOB</name>
<dbReference type="PANTHER" id="PTHR37625">
    <property type="entry name" value="OUTER MEMBRANE LIPOPROTEIN-RELATED"/>
    <property type="match status" value="1"/>
</dbReference>
<sequence length="182" mass="19441">MLRPAIMTAVAVLVLGAGCASQEIQVPVSKTVGISASREINPYNEASNPVVLRLYQLSNRTAFEEAGFWELFDGSGENLAGVVLSVQSIGPIYPAETRVVPFDLAPDTRYLGVFAEFADYESQRFSALEAISDRVLDQGVIVSISASGIDIAAGGLTLDGRPQEQRRGPIMGFIDKLFGATT</sequence>
<proteinExistence type="predicted"/>
<reference evidence="1 2" key="1">
    <citation type="submission" date="2017-05" db="EMBL/GenBank/DDBJ databases">
        <title>Genome Sequence of Loktanella vestfoldensis Strain SMR4r Isolated from a Culture of the Diatom Skeletonema marinoi.</title>
        <authorList>
            <person name="Topel M."/>
            <person name="Pinder M.I.M."/>
            <person name="Johansson O.N."/>
            <person name="Kourtchenko O."/>
            <person name="Godhe A."/>
            <person name="Clarke A.K."/>
        </authorList>
    </citation>
    <scope>NUCLEOTIDE SEQUENCE [LARGE SCALE GENOMIC DNA]</scope>
    <source>
        <strain evidence="1 2">SMR4r</strain>
    </source>
</reference>
<dbReference type="EMBL" id="CP021431">
    <property type="protein sequence ID" value="ARU02382.1"/>
    <property type="molecule type" value="Genomic_DNA"/>
</dbReference>
<gene>
    <name evidence="1" type="ORF">LOKVESSMR4R_03099</name>
</gene>
<dbReference type="NCBIfam" id="TIGR03352">
    <property type="entry name" value="VI_chp_3"/>
    <property type="match status" value="1"/>
</dbReference>
<dbReference type="Pfam" id="PF12790">
    <property type="entry name" value="T6SS-SciN"/>
    <property type="match status" value="1"/>
</dbReference>
<accession>A0A1Y0EGH4</accession>
<dbReference type="RefSeq" id="WP_157898242.1">
    <property type="nucleotide sequence ID" value="NZ_CP021431.1"/>
</dbReference>
<dbReference type="Gene3D" id="2.60.40.4150">
    <property type="entry name" value="Type VI secretion system, lipoprotein SciN"/>
    <property type="match status" value="1"/>
</dbReference>
<keyword evidence="2" id="KW-1185">Reference proteome</keyword>
<dbReference type="PROSITE" id="PS51257">
    <property type="entry name" value="PROKAR_LIPOPROTEIN"/>
    <property type="match status" value="1"/>
</dbReference>
<organism evidence="1 2">
    <name type="scientific">Yoonia vestfoldensis</name>
    <dbReference type="NCBI Taxonomy" id="245188"/>
    <lineage>
        <taxon>Bacteria</taxon>
        <taxon>Pseudomonadati</taxon>
        <taxon>Pseudomonadota</taxon>
        <taxon>Alphaproteobacteria</taxon>
        <taxon>Rhodobacterales</taxon>
        <taxon>Paracoccaceae</taxon>
        <taxon>Yoonia</taxon>
    </lineage>
</organism>